<feature type="domain" description="S-adenosyl-l-methionine hydroxide adenosyltransferase N-terminal" evidence="3">
    <location>
        <begin position="4"/>
        <end position="111"/>
    </location>
</feature>
<feature type="domain" description="S-adenosyl-l-methionine hydroxide adenosyltransferase C-terminal" evidence="4">
    <location>
        <begin position="165"/>
        <end position="246"/>
    </location>
</feature>
<proteinExistence type="inferred from homology"/>
<dbReference type="Pfam" id="PF01887">
    <property type="entry name" value="SAM_HAT_N"/>
    <property type="match status" value="1"/>
</dbReference>
<dbReference type="InterPro" id="IPR023228">
    <property type="entry name" value="SAM_OH_AdoTrfase_N_sf"/>
</dbReference>
<evidence type="ECO:0000259" key="3">
    <source>
        <dbReference type="Pfam" id="PF01887"/>
    </source>
</evidence>
<evidence type="ECO:0000256" key="1">
    <source>
        <dbReference type="ARBA" id="ARBA00022691"/>
    </source>
</evidence>
<dbReference type="InterPro" id="IPR002747">
    <property type="entry name" value="SAM_OH_AdoTrfase"/>
</dbReference>
<protein>
    <recommendedName>
        <fullName evidence="7">SAM-dependent chlorinase/fluorinase</fullName>
    </recommendedName>
</protein>
<sequence>MSVITLSSDIGFHDYIIAAFKGQIISQNAQALLVDINHELNATNYPHAAFVCSQAYTYFPKGTIHVLLIDCFEGNNEQFLLIKHNDQFIICPDNGIATMLVPSPKFVYSIPLSTHFSILNITQQLALVIHQLLCNVLPEDFLKNATNFQQKIALQPLVGSNWIEGQILLIDKFDNVIVNITRQQFEEAAAGRPFEISVPHSAGINKISNHYSDVPKGEVLAMFNAANYLELAVNNGKMAALFGLRSFSTRNVSTGSVTSNTLFYQTIRIYFLNK</sequence>
<dbReference type="InterPro" id="IPR046469">
    <property type="entry name" value="SAM_HAT_N"/>
</dbReference>
<evidence type="ECO:0000256" key="2">
    <source>
        <dbReference type="ARBA" id="ARBA00024035"/>
    </source>
</evidence>
<name>A0A2W7SGD7_9BACT</name>
<dbReference type="PANTHER" id="PTHR35092">
    <property type="entry name" value="CHLORINASE MJ1651"/>
    <property type="match status" value="1"/>
</dbReference>
<evidence type="ECO:0000313" key="6">
    <source>
        <dbReference type="Proteomes" id="UP000249720"/>
    </source>
</evidence>
<dbReference type="OrthoDB" id="9792195at2"/>
<reference evidence="5 6" key="1">
    <citation type="submission" date="2018-06" db="EMBL/GenBank/DDBJ databases">
        <title>Genomic Encyclopedia of Archaeal and Bacterial Type Strains, Phase II (KMG-II): from individual species to whole genera.</title>
        <authorList>
            <person name="Goeker M."/>
        </authorList>
    </citation>
    <scope>NUCLEOTIDE SEQUENCE [LARGE SCALE GENOMIC DNA]</scope>
    <source>
        <strain evidence="5 6">DSM 23241</strain>
    </source>
</reference>
<dbReference type="Pfam" id="PF20257">
    <property type="entry name" value="SAM_HAT_C"/>
    <property type="match status" value="1"/>
</dbReference>
<dbReference type="RefSeq" id="WP_111293405.1">
    <property type="nucleotide sequence ID" value="NZ_QKZV01000001.1"/>
</dbReference>
<accession>A0A2W7SGD7</accession>
<dbReference type="Gene3D" id="2.40.30.90">
    <property type="entry name" value="Bacterial fluorinating enzyme like"/>
    <property type="match status" value="1"/>
</dbReference>
<dbReference type="SUPFAM" id="SSF101852">
    <property type="entry name" value="Bacterial fluorinating enzyme, C-terminal domain"/>
    <property type="match status" value="1"/>
</dbReference>
<organism evidence="5 6">
    <name type="scientific">Hydrotalea sandarakina</name>
    <dbReference type="NCBI Taxonomy" id="1004304"/>
    <lineage>
        <taxon>Bacteria</taxon>
        <taxon>Pseudomonadati</taxon>
        <taxon>Bacteroidota</taxon>
        <taxon>Chitinophagia</taxon>
        <taxon>Chitinophagales</taxon>
        <taxon>Chitinophagaceae</taxon>
        <taxon>Hydrotalea</taxon>
    </lineage>
</organism>
<dbReference type="InterPro" id="IPR023227">
    <property type="entry name" value="SAM_OH_AdoTrfase_C_sf"/>
</dbReference>
<comment type="similarity">
    <text evidence="2">Belongs to the SAM hydrolase / SAM-dependent halogenase family.</text>
</comment>
<dbReference type="Gene3D" id="3.40.50.10790">
    <property type="entry name" value="S-adenosyl-l-methionine hydroxide adenosyltransferase, N-terminal"/>
    <property type="match status" value="1"/>
</dbReference>
<keyword evidence="1" id="KW-0949">S-adenosyl-L-methionine</keyword>
<evidence type="ECO:0008006" key="7">
    <source>
        <dbReference type="Google" id="ProtNLM"/>
    </source>
</evidence>
<dbReference type="PIRSF" id="PIRSF006779">
    <property type="entry name" value="UCP006779"/>
    <property type="match status" value="1"/>
</dbReference>
<dbReference type="Proteomes" id="UP000249720">
    <property type="component" value="Unassembled WGS sequence"/>
</dbReference>
<evidence type="ECO:0000313" key="5">
    <source>
        <dbReference type="EMBL" id="PZX65967.1"/>
    </source>
</evidence>
<comment type="caution">
    <text evidence="5">The sequence shown here is derived from an EMBL/GenBank/DDBJ whole genome shotgun (WGS) entry which is preliminary data.</text>
</comment>
<dbReference type="InterPro" id="IPR046470">
    <property type="entry name" value="SAM_HAT_C"/>
</dbReference>
<dbReference type="PANTHER" id="PTHR35092:SF1">
    <property type="entry name" value="CHLORINASE MJ1651"/>
    <property type="match status" value="1"/>
</dbReference>
<dbReference type="AlphaFoldDB" id="A0A2W7SGD7"/>
<gene>
    <name evidence="5" type="ORF">LX80_00462</name>
</gene>
<evidence type="ECO:0000259" key="4">
    <source>
        <dbReference type="Pfam" id="PF20257"/>
    </source>
</evidence>
<keyword evidence="6" id="KW-1185">Reference proteome</keyword>
<dbReference type="EMBL" id="QKZV01000001">
    <property type="protein sequence ID" value="PZX65967.1"/>
    <property type="molecule type" value="Genomic_DNA"/>
</dbReference>
<dbReference type="SUPFAM" id="SSF102522">
    <property type="entry name" value="Bacterial fluorinating enzyme, N-terminal domain"/>
    <property type="match status" value="1"/>
</dbReference>